<dbReference type="PIRSF" id="PIRSF001365">
    <property type="entry name" value="DHDPS"/>
    <property type="match status" value="1"/>
</dbReference>
<dbReference type="InterPro" id="IPR002220">
    <property type="entry name" value="DapA-like"/>
</dbReference>
<feature type="active site" description="Proton donor/acceptor" evidence="4">
    <location>
        <position position="133"/>
    </location>
</feature>
<evidence type="ECO:0000256" key="1">
    <source>
        <dbReference type="ARBA" id="ARBA00023239"/>
    </source>
</evidence>
<evidence type="ECO:0000256" key="3">
    <source>
        <dbReference type="PIRNR" id="PIRNR001365"/>
    </source>
</evidence>
<keyword evidence="2" id="KW-0704">Schiff base</keyword>
<evidence type="ECO:0000313" key="6">
    <source>
        <dbReference type="EMBL" id="PJJ26765.1"/>
    </source>
</evidence>
<protein>
    <submittedName>
        <fullName evidence="6">4-hydroxy-tetrahydrodipicolinate synthase</fullName>
    </submittedName>
</protein>
<dbReference type="GO" id="GO:0005829">
    <property type="term" value="C:cytosol"/>
    <property type="evidence" value="ECO:0007669"/>
    <property type="project" value="TreeGrafter"/>
</dbReference>
<dbReference type="PROSITE" id="PS00665">
    <property type="entry name" value="DHDPS_1"/>
    <property type="match status" value="1"/>
</dbReference>
<feature type="binding site" evidence="5">
    <location>
        <position position="45"/>
    </location>
    <ligand>
        <name>pyruvate</name>
        <dbReference type="ChEBI" id="CHEBI:15361"/>
    </ligand>
</feature>
<dbReference type="Gene3D" id="3.20.20.70">
    <property type="entry name" value="Aldolase class I"/>
    <property type="match status" value="1"/>
</dbReference>
<organism evidence="6 7">
    <name type="scientific">[Clostridium] celerecrescens 18A</name>
    <dbReference type="NCBI Taxonomy" id="1286362"/>
    <lineage>
        <taxon>Bacteria</taxon>
        <taxon>Bacillati</taxon>
        <taxon>Bacillota</taxon>
        <taxon>Clostridia</taxon>
        <taxon>Lachnospirales</taxon>
        <taxon>Lachnospiraceae</taxon>
        <taxon>Lacrimispora</taxon>
    </lineage>
</organism>
<sequence length="295" mass="33428">MKAKIVTPTLTIFNQEGAIDYEGNRTLIRHLVDNGVDGVVPLGSTGEFTILPFEEKKRFLEFYLKEINGAVKVLPGTGCINHEETVKLSNFALQNGADGVLVIGQYYYGISQEEIFHYYDFLASRIEGNVYLYNFPARTNSTFEPETVLRLLRKHKNIVGMKESVSSFTHTRDILDLIQGEFPDFQMYSGFDDQFLDNIDYGGQGSIGAISNLLPGLWSGWVKARNMENWEDIMKYKKKIHKLMRLYQLETNCSGLFKAVLKARGLDICSQSMFPFDQVRKESVSEALALIESVG</sequence>
<dbReference type="GO" id="GO:0016829">
    <property type="term" value="F:lyase activity"/>
    <property type="evidence" value="ECO:0007669"/>
    <property type="project" value="UniProtKB-KW"/>
</dbReference>
<dbReference type="AlphaFoldDB" id="A0A2M8YZZ4"/>
<dbReference type="PANTHER" id="PTHR12128">
    <property type="entry name" value="DIHYDRODIPICOLINATE SYNTHASE"/>
    <property type="match status" value="1"/>
</dbReference>
<evidence type="ECO:0000256" key="2">
    <source>
        <dbReference type="ARBA" id="ARBA00023270"/>
    </source>
</evidence>
<dbReference type="CDD" id="cd00408">
    <property type="entry name" value="DHDPS-like"/>
    <property type="match status" value="1"/>
</dbReference>
<evidence type="ECO:0000313" key="7">
    <source>
        <dbReference type="Proteomes" id="UP000231092"/>
    </source>
</evidence>
<dbReference type="InterPro" id="IPR013785">
    <property type="entry name" value="Aldolase_TIM"/>
</dbReference>
<evidence type="ECO:0000256" key="5">
    <source>
        <dbReference type="PIRSR" id="PIRSR001365-2"/>
    </source>
</evidence>
<dbReference type="PRINTS" id="PR00146">
    <property type="entry name" value="DHPICSNTHASE"/>
</dbReference>
<dbReference type="Pfam" id="PF00701">
    <property type="entry name" value="DHDPS"/>
    <property type="match status" value="1"/>
</dbReference>
<dbReference type="InterPro" id="IPR020625">
    <property type="entry name" value="Schiff_base-form_aldolases_AS"/>
</dbReference>
<comment type="similarity">
    <text evidence="3">Belongs to the DapA family.</text>
</comment>
<dbReference type="Proteomes" id="UP000231092">
    <property type="component" value="Unassembled WGS sequence"/>
</dbReference>
<keyword evidence="1 3" id="KW-0456">Lyase</keyword>
<dbReference type="PROSITE" id="PS00666">
    <property type="entry name" value="DHDPS_2"/>
    <property type="match status" value="1"/>
</dbReference>
<feature type="binding site" evidence="5">
    <location>
        <position position="207"/>
    </location>
    <ligand>
        <name>pyruvate</name>
        <dbReference type="ChEBI" id="CHEBI:15361"/>
    </ligand>
</feature>
<dbReference type="RefSeq" id="WP_100303492.1">
    <property type="nucleotide sequence ID" value="NZ_PGET01000001.1"/>
</dbReference>
<gene>
    <name evidence="6" type="ORF">H171_0207</name>
</gene>
<dbReference type="EMBL" id="PGET01000001">
    <property type="protein sequence ID" value="PJJ26765.1"/>
    <property type="molecule type" value="Genomic_DNA"/>
</dbReference>
<name>A0A2M8YZZ4_9FIRM</name>
<dbReference type="InterPro" id="IPR020624">
    <property type="entry name" value="Schiff_base-form_aldolases_CS"/>
</dbReference>
<feature type="active site" description="Schiff-base intermediate with substrate" evidence="4">
    <location>
        <position position="162"/>
    </location>
</feature>
<comment type="caution">
    <text evidence="6">The sequence shown here is derived from an EMBL/GenBank/DDBJ whole genome shotgun (WGS) entry which is preliminary data.</text>
</comment>
<dbReference type="SUPFAM" id="SSF51569">
    <property type="entry name" value="Aldolase"/>
    <property type="match status" value="1"/>
</dbReference>
<evidence type="ECO:0000256" key="4">
    <source>
        <dbReference type="PIRSR" id="PIRSR001365-1"/>
    </source>
</evidence>
<dbReference type="PANTHER" id="PTHR12128:SF28">
    <property type="entry name" value="2-DEHYDRO-3-DEOXY-D-GLUCONATE ALDOLASE YAGE-RELATED"/>
    <property type="match status" value="1"/>
</dbReference>
<reference evidence="6 7" key="1">
    <citation type="submission" date="2017-11" db="EMBL/GenBank/DDBJ databases">
        <title>Understudied soil microbes with underappreciated capabilities: Untangling the Clostridium saccharolyticum group.</title>
        <authorList>
            <person name="Leschine S."/>
        </authorList>
    </citation>
    <scope>NUCLEOTIDE SEQUENCE [LARGE SCALE GENOMIC DNA]</scope>
    <source>
        <strain evidence="6 7">18A</strain>
    </source>
</reference>
<accession>A0A2M8YZZ4</accession>
<dbReference type="OrthoDB" id="9782828at2"/>
<proteinExistence type="inferred from homology"/>
<dbReference type="SMART" id="SM01130">
    <property type="entry name" value="DHDPS"/>
    <property type="match status" value="1"/>
</dbReference>